<name>A0AAD7CUH3_MYCRO</name>
<sequence>MLTRYAFASLRRSGGGHSNICSNFIENVINRCRQLSRRVISRCSDESMVEKAWYISAHLKDTAGMCLSSYEVSPCVLIINVLGSFHVPARVGR</sequence>
<evidence type="ECO:0000313" key="2">
    <source>
        <dbReference type="Proteomes" id="UP001221757"/>
    </source>
</evidence>
<gene>
    <name evidence="1" type="ORF">B0H17DRAFT_1092283</name>
</gene>
<reference evidence="1" key="1">
    <citation type="submission" date="2023-03" db="EMBL/GenBank/DDBJ databases">
        <title>Massive genome expansion in bonnet fungi (Mycena s.s.) driven by repeated elements and novel gene families across ecological guilds.</title>
        <authorList>
            <consortium name="Lawrence Berkeley National Laboratory"/>
            <person name="Harder C.B."/>
            <person name="Miyauchi S."/>
            <person name="Viragh M."/>
            <person name="Kuo A."/>
            <person name="Thoen E."/>
            <person name="Andreopoulos B."/>
            <person name="Lu D."/>
            <person name="Skrede I."/>
            <person name="Drula E."/>
            <person name="Henrissat B."/>
            <person name="Morin E."/>
            <person name="Kohler A."/>
            <person name="Barry K."/>
            <person name="LaButti K."/>
            <person name="Morin E."/>
            <person name="Salamov A."/>
            <person name="Lipzen A."/>
            <person name="Mereny Z."/>
            <person name="Hegedus B."/>
            <person name="Baldrian P."/>
            <person name="Stursova M."/>
            <person name="Weitz H."/>
            <person name="Taylor A."/>
            <person name="Grigoriev I.V."/>
            <person name="Nagy L.G."/>
            <person name="Martin F."/>
            <person name="Kauserud H."/>
        </authorList>
    </citation>
    <scope>NUCLEOTIDE SEQUENCE</scope>
    <source>
        <strain evidence="1">CBHHK067</strain>
    </source>
</reference>
<dbReference type="EMBL" id="JARKIE010000226">
    <property type="protein sequence ID" value="KAJ7664157.1"/>
    <property type="molecule type" value="Genomic_DNA"/>
</dbReference>
<proteinExistence type="predicted"/>
<organism evidence="1 2">
    <name type="scientific">Mycena rosella</name>
    <name type="common">Pink bonnet</name>
    <name type="synonym">Agaricus rosellus</name>
    <dbReference type="NCBI Taxonomy" id="1033263"/>
    <lineage>
        <taxon>Eukaryota</taxon>
        <taxon>Fungi</taxon>
        <taxon>Dikarya</taxon>
        <taxon>Basidiomycota</taxon>
        <taxon>Agaricomycotina</taxon>
        <taxon>Agaricomycetes</taxon>
        <taxon>Agaricomycetidae</taxon>
        <taxon>Agaricales</taxon>
        <taxon>Marasmiineae</taxon>
        <taxon>Mycenaceae</taxon>
        <taxon>Mycena</taxon>
    </lineage>
</organism>
<accession>A0AAD7CUH3</accession>
<evidence type="ECO:0000313" key="1">
    <source>
        <dbReference type="EMBL" id="KAJ7664157.1"/>
    </source>
</evidence>
<comment type="caution">
    <text evidence="1">The sequence shown here is derived from an EMBL/GenBank/DDBJ whole genome shotgun (WGS) entry which is preliminary data.</text>
</comment>
<dbReference type="Proteomes" id="UP001221757">
    <property type="component" value="Unassembled WGS sequence"/>
</dbReference>
<keyword evidence="2" id="KW-1185">Reference proteome</keyword>
<dbReference type="AlphaFoldDB" id="A0AAD7CUH3"/>
<protein>
    <submittedName>
        <fullName evidence="1">Uncharacterized protein</fullName>
    </submittedName>
</protein>